<gene>
    <name evidence="1" type="ORF">LCGC14_0163410</name>
</gene>
<evidence type="ECO:0008006" key="2">
    <source>
        <dbReference type="Google" id="ProtNLM"/>
    </source>
</evidence>
<sequence>MDPTRKAIRSILNEGRGVFQQVGDGSISAPPPGCSDRGYPPDLVKRLLAEAAIKGKPWRVRLRSLYAWEPKIDKTFSEIEKGELSYHAAKSPLLVSKLEKRAAWFILDGHHRAIEALQRGETEIDAVHSADVPNIEHGGGYRNMLSQMVNVADKIEGR</sequence>
<reference evidence="1" key="1">
    <citation type="journal article" date="2015" name="Nature">
        <title>Complex archaea that bridge the gap between prokaryotes and eukaryotes.</title>
        <authorList>
            <person name="Spang A."/>
            <person name="Saw J.H."/>
            <person name="Jorgensen S.L."/>
            <person name="Zaremba-Niedzwiedzka K."/>
            <person name="Martijn J."/>
            <person name="Lind A.E."/>
            <person name="van Eijk R."/>
            <person name="Schleper C."/>
            <person name="Guy L."/>
            <person name="Ettema T.J."/>
        </authorList>
    </citation>
    <scope>NUCLEOTIDE SEQUENCE</scope>
</reference>
<dbReference type="EMBL" id="LAZR01000062">
    <property type="protein sequence ID" value="KKN96697.1"/>
    <property type="molecule type" value="Genomic_DNA"/>
</dbReference>
<organism evidence="1">
    <name type="scientific">marine sediment metagenome</name>
    <dbReference type="NCBI Taxonomy" id="412755"/>
    <lineage>
        <taxon>unclassified sequences</taxon>
        <taxon>metagenomes</taxon>
        <taxon>ecological metagenomes</taxon>
    </lineage>
</organism>
<comment type="caution">
    <text evidence="1">The sequence shown here is derived from an EMBL/GenBank/DDBJ whole genome shotgun (WGS) entry which is preliminary data.</text>
</comment>
<dbReference type="AlphaFoldDB" id="A0A0F9VA99"/>
<protein>
    <recommendedName>
        <fullName evidence="2">ParB/Sulfiredoxin domain-containing protein</fullName>
    </recommendedName>
</protein>
<proteinExistence type="predicted"/>
<name>A0A0F9VA99_9ZZZZ</name>
<accession>A0A0F9VA99</accession>
<evidence type="ECO:0000313" key="1">
    <source>
        <dbReference type="EMBL" id="KKN96697.1"/>
    </source>
</evidence>